<proteinExistence type="predicted"/>
<evidence type="ECO:0000256" key="1">
    <source>
        <dbReference type="SAM" id="MobiDB-lite"/>
    </source>
</evidence>
<dbReference type="EMBL" id="JADQDF010000001">
    <property type="protein sequence ID" value="MBW0129510.1"/>
    <property type="molecule type" value="Genomic_DNA"/>
</dbReference>
<organism evidence="3 4">
    <name type="scientific">Pseudonocardia oceani</name>
    <dbReference type="NCBI Taxonomy" id="2792013"/>
    <lineage>
        <taxon>Bacteria</taxon>
        <taxon>Bacillati</taxon>
        <taxon>Actinomycetota</taxon>
        <taxon>Actinomycetes</taxon>
        <taxon>Pseudonocardiales</taxon>
        <taxon>Pseudonocardiaceae</taxon>
        <taxon>Pseudonocardia</taxon>
    </lineage>
</organism>
<feature type="compositionally biased region" description="Low complexity" evidence="1">
    <location>
        <begin position="418"/>
        <end position="427"/>
    </location>
</feature>
<feature type="compositionally biased region" description="Gly residues" evidence="1">
    <location>
        <begin position="1027"/>
        <end position="1042"/>
    </location>
</feature>
<evidence type="ECO:0000313" key="3">
    <source>
        <dbReference type="EMBL" id="MBW0129510.1"/>
    </source>
</evidence>
<name>A0ABS6UBA0_9PSEU</name>
<accession>A0ABS6UBA0</accession>
<evidence type="ECO:0000259" key="2">
    <source>
        <dbReference type="Pfam" id="PF18731"/>
    </source>
</evidence>
<dbReference type="Pfam" id="PF04465">
    <property type="entry name" value="DUF499"/>
    <property type="match status" value="1"/>
</dbReference>
<comment type="caution">
    <text evidence="3">The sequence shown here is derived from an EMBL/GenBank/DDBJ whole genome shotgun (WGS) entry which is preliminary data.</text>
</comment>
<dbReference type="Proteomes" id="UP000694300">
    <property type="component" value="Unassembled WGS sequence"/>
</dbReference>
<gene>
    <name evidence="3" type="ORF">I4I82_17755</name>
</gene>
<keyword evidence="4" id="KW-1185">Reference proteome</keyword>
<protein>
    <submittedName>
        <fullName evidence="3">DUF499 domain-containing protein</fullName>
    </submittedName>
</protein>
<dbReference type="RefSeq" id="WP_218590226.1">
    <property type="nucleotide sequence ID" value="NZ_JADQDE010000046.1"/>
</dbReference>
<dbReference type="InterPro" id="IPR007555">
    <property type="entry name" value="DUF499"/>
</dbReference>
<feature type="domain" description="Swt1-like HEPN" evidence="2">
    <location>
        <begin position="11"/>
        <end position="129"/>
    </location>
</feature>
<sequence length="1126" mass="123242">MAPSNRERVGQAFEQLAVGLDEFITRVLAPDLAEGSDWTLVLAAKDAQRGGRPGVYSRLDPQCSLRMLSENVTGAVKDGWFPFNPHLSRSEQSLASELRETRNNWAHNASFTADDAYRALDSVERLLRAAGTPAQAEEVKRQRIDLRRVSAEQEDRKVVRSGSSADLRSTGLIPWREVLRPHDDVASGNFHAAEFAADLSMVARGEGDAEYTDPIEFFRRTFLTTGLKDLIKRATRRLSGDLNASPVINLQTNFGGGKTHSMLSLWHLASGRPLVDYPQEVQDLLAGLSLPASVRRVALVGNQIAPSGLETKADGTVVRTLWGELAWQLGGRDGFAIVAEADRTSTNPGEALRELFLRYGPAVILIDEWVAYARGLYGRDDLAGGSFDTQFTFAQSLTETAKAVPGVLVVISIPASSDAATTDGADGASDEEVGGENGREALRRLQNVVRRTADQWRAASADESFEIVRRRLFATPDGAQLAQIAATADAMVAFYRKNSGDFPKAVTDSAYGDRIRRSYPVHPELFDRLYEDWSTLDRFQRTRGVLRLMNTVVGQLWREGDTAPLIMPGSVPLDTDLVLTEISQYLDDRWKPIVDADVDGPTSAPAQVDNEHPLLGARHTTQRLARTVFVGATPTLSTAHKGLDRARLFLGTALPGDVPGNFHSALNHLANRATYFYSSGSAYWYDTQANTTRTARDHAERLHPEDVWAEVKRRLDPVKKNSPRGFAAVHVTPDSSADVPDTADVRLVIVPCKETYDRKQKDESPAAVWALNVAQRRGSAARVHQNMVVFLAADATRWKELDDSIRQFLAWKYVRDNADKALGLTAAQRAQAEDRRDRADQTVRDRLPATFHWALLPQDQPVTIKPVKADGTTDDVADRTAAKLRAGDDLSLQRAANVIRLDLDGPLRPAWDKAGHITFGELWGYYTTYPYLARLRDRSVLADGVAAVIDSELFWQDTGFALATGWDGERYSGLVVPGSAGRAPEITDSVLLVQPDRALAQLRADEERREAAAGGGPGPADPVVDTGPGGTVGPGPRPGGGQPAPTPTRFTRYYGVKELNAERYAGDFAKLAQEVVAQLAAVEGVHLEVRVEITAHAPGGFDEAKMRTIRENATVLRFSDSGFEPS</sequence>
<reference evidence="3 4" key="1">
    <citation type="submission" date="2020-11" db="EMBL/GenBank/DDBJ databases">
        <title>Pseudonocardia abyssalis sp. nov. and Pseudonocardia oceani sp. nov., description and phylogenomic analysis of two novel actinomycetes isolated from the deep Southern Ocean.</title>
        <authorList>
            <person name="Parra J."/>
        </authorList>
    </citation>
    <scope>NUCLEOTIDE SEQUENCE [LARGE SCALE GENOMIC DNA]</scope>
    <source>
        <strain evidence="4">KRD185</strain>
    </source>
</reference>
<feature type="region of interest" description="Disordered" evidence="1">
    <location>
        <begin position="418"/>
        <end position="439"/>
    </location>
</feature>
<feature type="region of interest" description="Disordered" evidence="1">
    <location>
        <begin position="1004"/>
        <end position="1049"/>
    </location>
</feature>
<dbReference type="Pfam" id="PF18731">
    <property type="entry name" value="HEPN_Swt1"/>
    <property type="match status" value="1"/>
</dbReference>
<evidence type="ECO:0000313" key="4">
    <source>
        <dbReference type="Proteomes" id="UP000694300"/>
    </source>
</evidence>
<dbReference type="InterPro" id="IPR041650">
    <property type="entry name" value="HEPN_Swt1"/>
</dbReference>